<organism evidence="2 3">
    <name type="scientific">Candidatus Iainarchaeum sp</name>
    <dbReference type="NCBI Taxonomy" id="3101447"/>
    <lineage>
        <taxon>Archaea</taxon>
        <taxon>Candidatus Iainarchaeota</taxon>
        <taxon>Candidatus Iainarchaeia</taxon>
        <taxon>Candidatus Iainarchaeales</taxon>
        <taxon>Candidatus Iainarchaeaceae</taxon>
        <taxon>Candidatus Iainarchaeum</taxon>
    </lineage>
</organism>
<reference evidence="2" key="1">
    <citation type="submission" date="2021-01" db="EMBL/GenBank/DDBJ databases">
        <title>Active Sulfur Cycling in an Early Earth Analoge.</title>
        <authorList>
            <person name="Hahn C.R."/>
            <person name="Youssef N.H."/>
            <person name="Elshahed M."/>
        </authorList>
    </citation>
    <scope>NUCLEOTIDE SEQUENCE</scope>
    <source>
        <strain evidence="2">Zod_Metabat.1151</strain>
    </source>
</reference>
<dbReference type="Proteomes" id="UP000809243">
    <property type="component" value="Unassembled WGS sequence"/>
</dbReference>
<dbReference type="AlphaFoldDB" id="A0A938YW85"/>
<dbReference type="Pfam" id="PF00702">
    <property type="entry name" value="Hydrolase"/>
    <property type="match status" value="1"/>
</dbReference>
<dbReference type="InterPro" id="IPR023214">
    <property type="entry name" value="HAD_sf"/>
</dbReference>
<name>A0A938YW85_9ARCH</name>
<dbReference type="CDD" id="cd02603">
    <property type="entry name" value="HAD_sEH-N_like"/>
    <property type="match status" value="1"/>
</dbReference>
<evidence type="ECO:0000313" key="2">
    <source>
        <dbReference type="EMBL" id="MBN2066836.1"/>
    </source>
</evidence>
<comment type="similarity">
    <text evidence="1">Belongs to the HAD-like hydrolase superfamily.</text>
</comment>
<dbReference type="NCBIfam" id="TIGR01509">
    <property type="entry name" value="HAD-SF-IA-v3"/>
    <property type="match status" value="1"/>
</dbReference>
<dbReference type="Gene3D" id="3.40.50.1000">
    <property type="entry name" value="HAD superfamily/HAD-like"/>
    <property type="match status" value="1"/>
</dbReference>
<dbReference type="Gene3D" id="1.10.150.240">
    <property type="entry name" value="Putative phosphatase, domain 2"/>
    <property type="match status" value="1"/>
</dbReference>
<evidence type="ECO:0000256" key="1">
    <source>
        <dbReference type="ARBA" id="ARBA00007958"/>
    </source>
</evidence>
<dbReference type="SFLD" id="SFLDG01129">
    <property type="entry name" value="C1.5:_HAD__Beta-PGM__Phosphata"/>
    <property type="match status" value="1"/>
</dbReference>
<dbReference type="EMBL" id="JAFGDB010000001">
    <property type="protein sequence ID" value="MBN2066836.1"/>
    <property type="molecule type" value="Genomic_DNA"/>
</dbReference>
<protein>
    <submittedName>
        <fullName evidence="2">HAD family phosphatase</fullName>
    </submittedName>
</protein>
<dbReference type="InterPro" id="IPR036412">
    <property type="entry name" value="HAD-like_sf"/>
</dbReference>
<dbReference type="PANTHER" id="PTHR43611">
    <property type="entry name" value="ALPHA-D-GLUCOSE 1-PHOSPHATE PHOSPHATASE"/>
    <property type="match status" value="1"/>
</dbReference>
<dbReference type="SFLD" id="SFLDS00003">
    <property type="entry name" value="Haloacid_Dehalogenase"/>
    <property type="match status" value="1"/>
</dbReference>
<dbReference type="InterPro" id="IPR006439">
    <property type="entry name" value="HAD-SF_hydro_IA"/>
</dbReference>
<gene>
    <name evidence="2" type="ORF">JW744_00015</name>
</gene>
<dbReference type="PRINTS" id="PR00413">
    <property type="entry name" value="HADHALOGNASE"/>
</dbReference>
<accession>A0A938YW85</accession>
<sequence>MAGTKVVFFDAGGVVLKCNYWDFLEEAENRVGIAPKMGKHSAAVFDTELNLGEATVREALERIFPNASRGQMKQLLQIWTGAWPTDWKMVELVKKLKKNYTVGMISNSDELHRKRLLKEGVLQLFEKPVLSHEVGVIKPGKEIFELALKKLNAKAGESIFVDDIQECVEAAEELGFRAIHFENRGQCEKELKKLGIKF</sequence>
<comment type="caution">
    <text evidence="2">The sequence shown here is derived from an EMBL/GenBank/DDBJ whole genome shotgun (WGS) entry which is preliminary data.</text>
</comment>
<proteinExistence type="inferred from homology"/>
<dbReference type="NCBIfam" id="TIGR01549">
    <property type="entry name" value="HAD-SF-IA-v1"/>
    <property type="match status" value="1"/>
</dbReference>
<dbReference type="SUPFAM" id="SSF56784">
    <property type="entry name" value="HAD-like"/>
    <property type="match status" value="1"/>
</dbReference>
<evidence type="ECO:0000313" key="3">
    <source>
        <dbReference type="Proteomes" id="UP000809243"/>
    </source>
</evidence>
<dbReference type="PANTHER" id="PTHR43611:SF3">
    <property type="entry name" value="FLAVIN MONONUCLEOTIDE HYDROLASE 1, CHLOROPLATIC"/>
    <property type="match status" value="1"/>
</dbReference>
<dbReference type="InterPro" id="IPR023198">
    <property type="entry name" value="PGP-like_dom2"/>
</dbReference>